<dbReference type="NCBIfam" id="TIGR00521">
    <property type="entry name" value="coaBC_dfp"/>
    <property type="match status" value="1"/>
</dbReference>
<comment type="similarity">
    <text evidence="3 4">In the C-terminal section; belongs to the PPC synthetase family.</text>
</comment>
<comment type="cofactor">
    <cofactor evidence="3">
        <name>Mg(2+)</name>
        <dbReference type="ChEBI" id="CHEBI:18420"/>
    </cofactor>
</comment>
<dbReference type="Gene3D" id="3.40.50.1950">
    <property type="entry name" value="Flavin prenyltransferase-like"/>
    <property type="match status" value="1"/>
</dbReference>
<keyword evidence="3 4" id="KW-0285">Flavoprotein</keyword>
<feature type="region of interest" description="Phosphopantothenate--cysteine ligase" evidence="3">
    <location>
        <begin position="186"/>
        <end position="393"/>
    </location>
</feature>
<feature type="domain" description="DNA/pantothenate metabolism flavoprotein C-terminal" evidence="6">
    <location>
        <begin position="181"/>
        <end position="388"/>
    </location>
</feature>
<comment type="function">
    <text evidence="3">Catalyzes two sequential steps in the biosynthesis of coenzyme A. In the first step cysteine is conjugated to 4'-phosphopantothenate to form 4-phosphopantothenoylcysteine. In the second step the latter compound is decarboxylated to form 4'-phosphopantotheine.</text>
</comment>
<dbReference type="GO" id="GO:0010181">
    <property type="term" value="F:FMN binding"/>
    <property type="evidence" value="ECO:0007669"/>
    <property type="project" value="UniProtKB-UniRule"/>
</dbReference>
<evidence type="ECO:0000256" key="2">
    <source>
        <dbReference type="ARBA" id="ARBA00023239"/>
    </source>
</evidence>
<keyword evidence="3" id="KW-0479">Metal-binding</keyword>
<dbReference type="PANTHER" id="PTHR14359:SF6">
    <property type="entry name" value="PHOSPHOPANTOTHENOYLCYSTEINE DECARBOXYLASE"/>
    <property type="match status" value="1"/>
</dbReference>
<accession>A0A8J6XZS9</accession>
<dbReference type="GO" id="GO:0004633">
    <property type="term" value="F:phosphopantothenoylcysteine decarboxylase activity"/>
    <property type="evidence" value="ECO:0007669"/>
    <property type="project" value="UniProtKB-UniRule"/>
</dbReference>
<gene>
    <name evidence="3 7" type="primary">coaBC</name>
    <name evidence="7" type="ORF">IFK94_10065</name>
</gene>
<dbReference type="AlphaFoldDB" id="A0A8J6XZS9"/>
<sequence>MVVALGISGGIAAYKACEIIRGLDRAGVEVQTILSRGGAQFITPLTLQTLSRNSVLSDRITPGEGGAVRHIDLTRRIDVFAVAPATANFLAKFARGIADDFLSTFYISVTAPVVLAPAMNSRMWDHPATRENLAILKGRGARIIEPETGWLAEEEQGVGRLADPDRIVQAILDEAGRSSQLKDLHVVVTAGPTREPLDPVRFLSNRSSGRMGFALASEAARRGARVTLIAGPVDLYTPRGVDRIDVETSSEMRKAVFESKAGADAVIMAAAVSDYIPPRSDRKIKKSSAEIDLRLSRGPDILKELGETRGSELLIGFAAETDNLLDNARAKLTGKNVDFIVANDISVPGIGMEAVDNEVTILDREGNLHPVPRASKEEVAGRILDHVLAGRSR</sequence>
<dbReference type="GO" id="GO:0015937">
    <property type="term" value="P:coenzyme A biosynthetic process"/>
    <property type="evidence" value="ECO:0007669"/>
    <property type="project" value="UniProtKB-UniRule"/>
</dbReference>
<dbReference type="InterPro" id="IPR003382">
    <property type="entry name" value="Flavoprotein"/>
</dbReference>
<evidence type="ECO:0000259" key="6">
    <source>
        <dbReference type="Pfam" id="PF04127"/>
    </source>
</evidence>
<feature type="binding site" evidence="3">
    <location>
        <begin position="299"/>
        <end position="302"/>
    </location>
    <ligand>
        <name>CTP</name>
        <dbReference type="ChEBI" id="CHEBI:37563"/>
    </ligand>
</feature>
<keyword evidence="3" id="KW-0460">Magnesium</keyword>
<dbReference type="Pfam" id="PF04127">
    <property type="entry name" value="DFP"/>
    <property type="match status" value="1"/>
</dbReference>
<comment type="pathway">
    <text evidence="3 4">Cofactor biosynthesis; coenzyme A biosynthesis; CoA from (R)-pantothenate: step 2/5.</text>
</comment>
<reference evidence="7 8" key="1">
    <citation type="submission" date="2020-08" db="EMBL/GenBank/DDBJ databases">
        <title>Acidobacteriota in marine sediments use diverse sulfur dissimilation pathways.</title>
        <authorList>
            <person name="Wasmund K."/>
        </authorList>
    </citation>
    <scope>NUCLEOTIDE SEQUENCE [LARGE SCALE GENOMIC DNA]</scope>
    <source>
        <strain evidence="7">MAG AM4</strain>
    </source>
</reference>
<dbReference type="EC" id="6.3.2.5" evidence="3"/>
<comment type="function">
    <text evidence="4">Catalyzes two steps in the biosynthesis of coenzyme A. In the first step cysteine is conjugated to 4'-phosphopantothenate to form 4-phosphopantothenoylcysteine, in the latter compound is decarboxylated to form 4'-phosphopantotheine.</text>
</comment>
<dbReference type="InterPro" id="IPR035929">
    <property type="entry name" value="CoaB-like_sf"/>
</dbReference>
<dbReference type="GO" id="GO:0071513">
    <property type="term" value="C:phosphopantothenoylcysteine decarboxylase complex"/>
    <property type="evidence" value="ECO:0007669"/>
    <property type="project" value="TreeGrafter"/>
</dbReference>
<evidence type="ECO:0000256" key="3">
    <source>
        <dbReference type="HAMAP-Rule" id="MF_02225"/>
    </source>
</evidence>
<comment type="catalytic activity">
    <reaction evidence="3 4">
        <text>(R)-4'-phosphopantothenate + L-cysteine + CTP = N-[(R)-4-phosphopantothenoyl]-L-cysteine + CMP + diphosphate + H(+)</text>
        <dbReference type="Rhea" id="RHEA:19397"/>
        <dbReference type="ChEBI" id="CHEBI:10986"/>
        <dbReference type="ChEBI" id="CHEBI:15378"/>
        <dbReference type="ChEBI" id="CHEBI:33019"/>
        <dbReference type="ChEBI" id="CHEBI:35235"/>
        <dbReference type="ChEBI" id="CHEBI:37563"/>
        <dbReference type="ChEBI" id="CHEBI:59458"/>
        <dbReference type="ChEBI" id="CHEBI:60377"/>
        <dbReference type="EC" id="6.3.2.5"/>
    </reaction>
</comment>
<keyword evidence="3 4" id="KW-0436">Ligase</keyword>
<feature type="region of interest" description="Phosphopantothenoylcysteine decarboxylase" evidence="3">
    <location>
        <begin position="1"/>
        <end position="185"/>
    </location>
</feature>
<dbReference type="Gene3D" id="3.40.50.10300">
    <property type="entry name" value="CoaB-like"/>
    <property type="match status" value="1"/>
</dbReference>
<dbReference type="Pfam" id="PF02441">
    <property type="entry name" value="Flavoprotein"/>
    <property type="match status" value="1"/>
</dbReference>
<evidence type="ECO:0000259" key="5">
    <source>
        <dbReference type="Pfam" id="PF02441"/>
    </source>
</evidence>
<keyword evidence="3" id="KW-0511">Multifunctional enzyme</keyword>
<feature type="binding site" evidence="3">
    <location>
        <position position="331"/>
    </location>
    <ligand>
        <name>CTP</name>
        <dbReference type="ChEBI" id="CHEBI:37563"/>
    </ligand>
</feature>
<dbReference type="SUPFAM" id="SSF52507">
    <property type="entry name" value="Homo-oligomeric flavin-containing Cys decarboxylases, HFCD"/>
    <property type="match status" value="1"/>
</dbReference>
<feature type="domain" description="Flavoprotein" evidence="5">
    <location>
        <begin position="3"/>
        <end position="173"/>
    </location>
</feature>
<dbReference type="InterPro" id="IPR007085">
    <property type="entry name" value="DNA/pantothenate-metab_flavo_C"/>
</dbReference>
<name>A0A8J6XZS9_9BACT</name>
<dbReference type="Proteomes" id="UP000648239">
    <property type="component" value="Unassembled WGS sequence"/>
</dbReference>
<dbReference type="InterPro" id="IPR036551">
    <property type="entry name" value="Flavin_trans-like"/>
</dbReference>
<dbReference type="HAMAP" id="MF_02225">
    <property type="entry name" value="CoaBC"/>
    <property type="match status" value="1"/>
</dbReference>
<evidence type="ECO:0000256" key="4">
    <source>
        <dbReference type="RuleBase" id="RU364078"/>
    </source>
</evidence>
<dbReference type="GO" id="GO:0004632">
    <property type="term" value="F:phosphopantothenate--cysteine ligase activity"/>
    <property type="evidence" value="ECO:0007669"/>
    <property type="project" value="UniProtKB-UniRule"/>
</dbReference>
<dbReference type="InterPro" id="IPR005252">
    <property type="entry name" value="CoaBC"/>
</dbReference>
<dbReference type="EMBL" id="JACXWD010000032">
    <property type="protein sequence ID" value="MBD3868455.1"/>
    <property type="molecule type" value="Genomic_DNA"/>
</dbReference>
<evidence type="ECO:0000256" key="1">
    <source>
        <dbReference type="ARBA" id="ARBA00022793"/>
    </source>
</evidence>
<dbReference type="SUPFAM" id="SSF102645">
    <property type="entry name" value="CoaB-like"/>
    <property type="match status" value="1"/>
</dbReference>
<dbReference type="PANTHER" id="PTHR14359">
    <property type="entry name" value="HOMO-OLIGOMERIC FLAVIN CONTAINING CYS DECARBOXYLASE FAMILY"/>
    <property type="match status" value="1"/>
</dbReference>
<organism evidence="7 8">
    <name type="scientific">Candidatus Polarisedimenticola svalbardensis</name>
    <dbReference type="NCBI Taxonomy" id="2886004"/>
    <lineage>
        <taxon>Bacteria</taxon>
        <taxon>Pseudomonadati</taxon>
        <taxon>Acidobacteriota</taxon>
        <taxon>Candidatus Polarisedimenticolia</taxon>
        <taxon>Candidatus Polarisedimenticolales</taxon>
        <taxon>Candidatus Polarisedimenticolaceae</taxon>
        <taxon>Candidatus Polarisedimenticola</taxon>
    </lineage>
</organism>
<dbReference type="GO" id="GO:0015941">
    <property type="term" value="P:pantothenate catabolic process"/>
    <property type="evidence" value="ECO:0007669"/>
    <property type="project" value="InterPro"/>
</dbReference>
<comment type="caution">
    <text evidence="7">The sequence shown here is derived from an EMBL/GenBank/DDBJ whole genome shotgun (WGS) entry which is preliminary data.</text>
</comment>
<protein>
    <recommendedName>
        <fullName evidence="3">Coenzyme A biosynthesis bifunctional protein CoaBC</fullName>
    </recommendedName>
    <alternativeName>
        <fullName evidence="3">DNA/pantothenate metabolism flavoprotein</fullName>
    </alternativeName>
    <alternativeName>
        <fullName evidence="3">Phosphopantothenoylcysteine synthetase/decarboxylase</fullName>
        <shortName evidence="3">PPCS-PPCDC</shortName>
    </alternativeName>
    <domain>
        <recommendedName>
            <fullName evidence="3">Phosphopantothenoylcysteine decarboxylase</fullName>
            <shortName evidence="3">PPC decarboxylase</shortName>
            <shortName evidence="3">PPC-DC</shortName>
            <ecNumber evidence="3">4.1.1.36</ecNumber>
        </recommendedName>
        <alternativeName>
            <fullName evidence="3">CoaC</fullName>
        </alternativeName>
    </domain>
    <domain>
        <recommendedName>
            <fullName evidence="3">Phosphopantothenate--cysteine ligase</fullName>
            <ecNumber evidence="3">6.3.2.5</ecNumber>
        </recommendedName>
        <alternativeName>
            <fullName evidence="3">CoaB</fullName>
        </alternativeName>
        <alternativeName>
            <fullName evidence="3">Phosphopantothenoylcysteine synthetase</fullName>
            <shortName evidence="3">PPC synthetase</shortName>
            <shortName evidence="3">PPC-S</shortName>
        </alternativeName>
    </domain>
</protein>
<feature type="binding site" evidence="3">
    <location>
        <position position="283"/>
    </location>
    <ligand>
        <name>CTP</name>
        <dbReference type="ChEBI" id="CHEBI:37563"/>
    </ligand>
</feature>
<dbReference type="UniPathway" id="UPA00241">
    <property type="reaction ID" value="UER00353"/>
</dbReference>
<evidence type="ECO:0000313" key="7">
    <source>
        <dbReference type="EMBL" id="MBD3868455.1"/>
    </source>
</evidence>
<keyword evidence="2 3" id="KW-0456">Lyase</keyword>
<evidence type="ECO:0000313" key="8">
    <source>
        <dbReference type="Proteomes" id="UP000648239"/>
    </source>
</evidence>
<dbReference type="EC" id="4.1.1.36" evidence="3"/>
<keyword evidence="3 4" id="KW-0288">FMN</keyword>
<dbReference type="GO" id="GO:0046872">
    <property type="term" value="F:metal ion binding"/>
    <property type="evidence" value="ECO:0007669"/>
    <property type="project" value="UniProtKB-KW"/>
</dbReference>
<comment type="catalytic activity">
    <reaction evidence="3 4">
        <text>N-[(R)-4-phosphopantothenoyl]-L-cysteine + H(+) = (R)-4'-phosphopantetheine + CO2</text>
        <dbReference type="Rhea" id="RHEA:16793"/>
        <dbReference type="ChEBI" id="CHEBI:15378"/>
        <dbReference type="ChEBI" id="CHEBI:16526"/>
        <dbReference type="ChEBI" id="CHEBI:59458"/>
        <dbReference type="ChEBI" id="CHEBI:61723"/>
        <dbReference type="EC" id="4.1.1.36"/>
    </reaction>
</comment>
<proteinExistence type="inferred from homology"/>
<feature type="binding site" evidence="3">
    <location>
        <position position="335"/>
    </location>
    <ligand>
        <name>CTP</name>
        <dbReference type="ChEBI" id="CHEBI:37563"/>
    </ligand>
</feature>
<comment type="caution">
    <text evidence="3">Lacks conserved residue(s) required for the propagation of feature annotation.</text>
</comment>
<comment type="pathway">
    <text evidence="3 4">Cofactor biosynthesis; coenzyme A biosynthesis; CoA from (R)-pantothenate: step 3/5.</text>
</comment>
<keyword evidence="1 3" id="KW-0210">Decarboxylase</keyword>
<feature type="binding site" evidence="3">
    <location>
        <position position="317"/>
    </location>
    <ligand>
        <name>CTP</name>
        <dbReference type="ChEBI" id="CHEBI:37563"/>
    </ligand>
</feature>
<comment type="cofactor">
    <cofactor evidence="3">
        <name>FMN</name>
        <dbReference type="ChEBI" id="CHEBI:58210"/>
    </cofactor>
    <text evidence="3">Binds 1 FMN per subunit.</text>
</comment>
<feature type="binding site" evidence="3">
    <location>
        <position position="274"/>
    </location>
    <ligand>
        <name>CTP</name>
        <dbReference type="ChEBI" id="CHEBI:37563"/>
    </ligand>
</feature>
<comment type="similarity">
    <text evidence="3 4">In the N-terminal section; belongs to the HFCD (homo-oligomeric flavin containing Cys decarboxylase) superfamily.</text>
</comment>